<evidence type="ECO:0000313" key="13">
    <source>
        <dbReference type="EMBL" id="RAO64687.1"/>
    </source>
</evidence>
<evidence type="ECO:0000256" key="8">
    <source>
        <dbReference type="ARBA" id="ARBA00023136"/>
    </source>
</evidence>
<comment type="subcellular location">
    <subcellularLocation>
        <location evidence="1">Membrane</location>
        <topology evidence="1">Multi-pass membrane protein</topology>
    </subcellularLocation>
</comment>
<dbReference type="CDD" id="cd18596">
    <property type="entry name" value="ABC_6TM_VMR1_D1_like"/>
    <property type="match status" value="1"/>
</dbReference>
<evidence type="ECO:0000256" key="7">
    <source>
        <dbReference type="ARBA" id="ARBA00022989"/>
    </source>
</evidence>
<dbReference type="PANTHER" id="PTHR24223:SF356">
    <property type="entry name" value="ATP-BINDING CASSETTE TRANSPORTER ABC4"/>
    <property type="match status" value="1"/>
</dbReference>
<feature type="transmembrane region" description="Helical" evidence="10">
    <location>
        <begin position="894"/>
        <end position="921"/>
    </location>
</feature>
<feature type="transmembrane region" description="Helical" evidence="10">
    <location>
        <begin position="139"/>
        <end position="163"/>
    </location>
</feature>
<dbReference type="PROSITE" id="PS00211">
    <property type="entry name" value="ABC_TRANSPORTER_1"/>
    <property type="match status" value="2"/>
</dbReference>
<proteinExistence type="predicted"/>
<evidence type="ECO:0000256" key="6">
    <source>
        <dbReference type="ARBA" id="ARBA00022840"/>
    </source>
</evidence>
<evidence type="ECO:0000256" key="2">
    <source>
        <dbReference type="ARBA" id="ARBA00022448"/>
    </source>
</evidence>
<dbReference type="Gene3D" id="1.20.1560.10">
    <property type="entry name" value="ABC transporter type 1, transmembrane domain"/>
    <property type="match status" value="2"/>
</dbReference>
<evidence type="ECO:0000256" key="3">
    <source>
        <dbReference type="ARBA" id="ARBA00022692"/>
    </source>
</evidence>
<feature type="transmembrane region" description="Helical" evidence="10">
    <location>
        <begin position="288"/>
        <end position="312"/>
    </location>
</feature>
<evidence type="ECO:0000259" key="11">
    <source>
        <dbReference type="PROSITE" id="PS50893"/>
    </source>
</evidence>
<evidence type="ECO:0008006" key="15">
    <source>
        <dbReference type="Google" id="ProtNLM"/>
    </source>
</evidence>
<dbReference type="GO" id="GO:0005524">
    <property type="term" value="F:ATP binding"/>
    <property type="evidence" value="ECO:0007669"/>
    <property type="project" value="UniProtKB-KW"/>
</dbReference>
<name>A0A364KMB6_TALAM</name>
<dbReference type="PROSITE" id="PS50929">
    <property type="entry name" value="ABC_TM1F"/>
    <property type="match status" value="2"/>
</dbReference>
<feature type="domain" description="ABC transmembrane type-1" evidence="12">
    <location>
        <begin position="905"/>
        <end position="1183"/>
    </location>
</feature>
<dbReference type="OrthoDB" id="6500128at2759"/>
<feature type="region of interest" description="Disordered" evidence="9">
    <location>
        <begin position="844"/>
        <end position="876"/>
    </location>
</feature>
<feature type="transmembrane region" description="Helical" evidence="10">
    <location>
        <begin position="36"/>
        <end position="57"/>
    </location>
</feature>
<feature type="transmembrane region" description="Helical" evidence="10">
    <location>
        <begin position="169"/>
        <end position="187"/>
    </location>
</feature>
<dbReference type="GO" id="GO:0005737">
    <property type="term" value="C:cytoplasm"/>
    <property type="evidence" value="ECO:0007669"/>
    <property type="project" value="UniProtKB-ARBA"/>
</dbReference>
<dbReference type="RefSeq" id="XP_040729204.1">
    <property type="nucleotide sequence ID" value="XM_040879635.1"/>
</dbReference>
<dbReference type="CDD" id="cd18604">
    <property type="entry name" value="ABC_6TM_VMR1_D2_like"/>
    <property type="match status" value="1"/>
</dbReference>
<evidence type="ECO:0000256" key="1">
    <source>
        <dbReference type="ARBA" id="ARBA00004141"/>
    </source>
</evidence>
<evidence type="ECO:0000313" key="14">
    <source>
        <dbReference type="Proteomes" id="UP000249363"/>
    </source>
</evidence>
<keyword evidence="3 10" id="KW-0812">Transmembrane</keyword>
<dbReference type="GO" id="GO:0016020">
    <property type="term" value="C:membrane"/>
    <property type="evidence" value="ECO:0007669"/>
    <property type="project" value="UniProtKB-SubCell"/>
</dbReference>
<dbReference type="GeneID" id="63789916"/>
<keyword evidence="8 10" id="KW-0472">Membrane</keyword>
<keyword evidence="7 10" id="KW-1133">Transmembrane helix</keyword>
<feature type="domain" description="ABC transporter" evidence="11">
    <location>
        <begin position="1226"/>
        <end position="1472"/>
    </location>
</feature>
<dbReference type="InterPro" id="IPR036640">
    <property type="entry name" value="ABC1_TM_sf"/>
</dbReference>
<keyword evidence="4" id="KW-0677">Repeat</keyword>
<feature type="transmembrane region" description="Helical" evidence="10">
    <location>
        <begin position="442"/>
        <end position="460"/>
    </location>
</feature>
<feature type="domain" description="ABC transmembrane type-1" evidence="12">
    <location>
        <begin position="289"/>
        <end position="584"/>
    </location>
</feature>
<dbReference type="InterPro" id="IPR017871">
    <property type="entry name" value="ABC_transporter-like_CS"/>
</dbReference>
<keyword evidence="6" id="KW-0067">ATP-binding</keyword>
<feature type="transmembrane region" description="Helical" evidence="10">
    <location>
        <begin position="1030"/>
        <end position="1058"/>
    </location>
</feature>
<dbReference type="SUPFAM" id="SSF90123">
    <property type="entry name" value="ABC transporter transmembrane region"/>
    <property type="match status" value="2"/>
</dbReference>
<dbReference type="SMART" id="SM00382">
    <property type="entry name" value="AAA"/>
    <property type="match status" value="2"/>
</dbReference>
<feature type="transmembrane region" description="Helical" evidence="10">
    <location>
        <begin position="318"/>
        <end position="339"/>
    </location>
</feature>
<sequence>MNRFVADQYVFMIETQRDLWKSRTEHAALCIARGDVYLGLLAVSACLFLLHYSLYLAKRLWTKSENDDESPPVFAQFYTPIAYDVAQIVFATASFAISVAILPQGGSWKRSLLLGYATVLYIGRFAGNSSTQSRIFRHVNTIIVVTALLAVIQTFVPVFIVGATYRPGTLESALFGCLFATILIPAISPRPQRTLYSEDESNENLSFTYKASLEETCSLFSYYWSYEWITWLIIRGLRNELTIEDLPILPSYDAPIKWFKGYQKQRRPGSNTFFTLCRLLKKDIQKMIFWAALLAFGEFLAPSALMRLLGYLQDPANAIVHPLVWIALLFFGPAIRTLCSQRYIFVATRLLVRVNMTLVQEIYHTAIRSHIYDSTVAERKVNHGGSVVDKELSKGRQADITTLMSSDVQAIYNAREVFFVPVVVPITVIIAVIYLYRLLGWPSLFGVATLFLLSPLPTLASRRVSRIQRSVMQATDARISKITEYLGSIRTLKYFGWEPAMEKEVDVLRQVEQSRVWKRNLTAAIISLAGDLLPMMSLLISFSAVVLLTKNSLDAPKAFTALSIMEILRNQCLWVSNIVRNASTSLESLRRLDRFFDSAVEVKRHPQGPPAFHNATFRRTPVAAFRLQDINVAFTESALNVVTGPTGSGKTSLLLSLIGETILESGVATCPRDVAYVPQTAWLQNDTVRQNILFYSEFDKTRYENVVAACGLLQDLQQLPEGDLTVVGERGTSLSGGQKQRVSLARAIYSQATTLLLDDVFSALDTHTTAWVYDQCFRKGILAGRTVILVTHLPSALEDAQTIVHIENGTITSVQTNEDSRLASSGTSTISNELTVVESSGAVTPLNNGEAEANKKTDDEESTDNDPSERKVSSRLVAEQSSKGRIPRNIAFQYLFNFGGFSFVILAMVSTLAVQIAYFSVTYWLSIWADAYDRSDSIPNVGYYLSIYAATILIYLALQFGNVVIFQAGGWNAARKMHRRLLHAILHAPVSWFDQNPVGRAMNRFGNDVRSMDAVLPEYLNKLIDNCLRFLFRVASIASVMPIFIIPACIVCSIGLLIGEMYTRTQIQVKRLSSVNASPVFIHFIDSIAGLSVIRARGGMDEKFFSLLSEKVGVHARAMEAQLNSNRWVAVRLDLCAATVTATVGLLAWKVGGDPGLVGFSLSHAVGLGQTILTLVRTMNDLEVELISFQRVKEYAEIQQEEQEEPLAIASKRDQVPAHWPNAGQVEFSNVTAKYHDGPNILQNINFTINPGERVGIVGRTGSGKSTLGLTLLRFTELVSGRVAIDGIDISKIPLNRLRTSIALIPQDPVLFSGDVQSNLDPFGELGETELQAALSACCTSIEVAASNATPDDGNGNTPRSLRLDTPVAANGENFSQGQRQVLGLARAVSRRAKVVLLDEATASVDRETDEHIQRLIRTEFPESTIIAIAHRLRTIVDYDRVIVMGGGEILEMGSPAELISLDGIFCDMLQKTGEYEELVQLIRNEV</sequence>
<dbReference type="InterPro" id="IPR003593">
    <property type="entry name" value="AAA+_ATPase"/>
</dbReference>
<dbReference type="FunFam" id="3.40.50.300:FF:000973">
    <property type="entry name" value="Multidrug resistance-associated protein 4"/>
    <property type="match status" value="1"/>
</dbReference>
<dbReference type="FunFam" id="1.20.1560.10:FF:000013">
    <property type="entry name" value="ABC transporter C family member 2"/>
    <property type="match status" value="1"/>
</dbReference>
<evidence type="ECO:0000259" key="12">
    <source>
        <dbReference type="PROSITE" id="PS50929"/>
    </source>
</evidence>
<keyword evidence="5" id="KW-0547">Nucleotide-binding</keyword>
<dbReference type="GO" id="GO:0016887">
    <property type="term" value="F:ATP hydrolysis activity"/>
    <property type="evidence" value="ECO:0007669"/>
    <property type="project" value="InterPro"/>
</dbReference>
<comment type="caution">
    <text evidence="13">The sequence shown here is derived from an EMBL/GenBank/DDBJ whole genome shotgun (WGS) entry which is preliminary data.</text>
</comment>
<evidence type="ECO:0000256" key="10">
    <source>
        <dbReference type="SAM" id="Phobius"/>
    </source>
</evidence>
<dbReference type="CDD" id="cd03250">
    <property type="entry name" value="ABCC_MRP_domain1"/>
    <property type="match status" value="1"/>
</dbReference>
<evidence type="ECO:0000256" key="9">
    <source>
        <dbReference type="SAM" id="MobiDB-lite"/>
    </source>
</evidence>
<dbReference type="PANTHER" id="PTHR24223">
    <property type="entry name" value="ATP-BINDING CASSETTE SUB-FAMILY C"/>
    <property type="match status" value="1"/>
</dbReference>
<dbReference type="Gene3D" id="3.40.50.300">
    <property type="entry name" value="P-loop containing nucleotide triphosphate hydrolases"/>
    <property type="match status" value="2"/>
</dbReference>
<dbReference type="InterPro" id="IPR027417">
    <property type="entry name" value="P-loop_NTPase"/>
</dbReference>
<dbReference type="InterPro" id="IPR050173">
    <property type="entry name" value="ABC_transporter_C-like"/>
</dbReference>
<dbReference type="Pfam" id="PF00005">
    <property type="entry name" value="ABC_tran"/>
    <property type="match status" value="2"/>
</dbReference>
<feature type="transmembrane region" description="Helical" evidence="10">
    <location>
        <begin position="417"/>
        <end position="436"/>
    </location>
</feature>
<dbReference type="Proteomes" id="UP000249363">
    <property type="component" value="Unassembled WGS sequence"/>
</dbReference>
<feature type="transmembrane region" description="Helical" evidence="10">
    <location>
        <begin position="77"/>
        <end position="102"/>
    </location>
</feature>
<dbReference type="STRING" id="1196081.A0A364KMB6"/>
<dbReference type="InterPro" id="IPR003439">
    <property type="entry name" value="ABC_transporter-like_ATP-bd"/>
</dbReference>
<feature type="transmembrane region" description="Helical" evidence="10">
    <location>
        <begin position="941"/>
        <end position="971"/>
    </location>
</feature>
<dbReference type="InterPro" id="IPR011527">
    <property type="entry name" value="ABC1_TM_dom"/>
</dbReference>
<keyword evidence="2" id="KW-0813">Transport</keyword>
<dbReference type="PROSITE" id="PS50893">
    <property type="entry name" value="ABC_TRANSPORTER_2"/>
    <property type="match status" value="2"/>
</dbReference>
<dbReference type="SUPFAM" id="SSF52540">
    <property type="entry name" value="P-loop containing nucleoside triphosphate hydrolases"/>
    <property type="match status" value="2"/>
</dbReference>
<evidence type="ECO:0000256" key="5">
    <source>
        <dbReference type="ARBA" id="ARBA00022741"/>
    </source>
</evidence>
<dbReference type="GO" id="GO:0140359">
    <property type="term" value="F:ABC-type transporter activity"/>
    <property type="evidence" value="ECO:0007669"/>
    <property type="project" value="InterPro"/>
</dbReference>
<reference evidence="13 14" key="1">
    <citation type="journal article" date="2017" name="Biotechnol. Biofuels">
        <title>Differential beta-glucosidase expression as a function of carbon source availability in Talaromyces amestolkiae: a genomic and proteomic approach.</title>
        <authorList>
            <person name="de Eugenio L.I."/>
            <person name="Mendez-Liter J.A."/>
            <person name="Nieto-Dominguez M."/>
            <person name="Alonso L."/>
            <person name="Gil-Munoz J."/>
            <person name="Barriuso J."/>
            <person name="Prieto A."/>
            <person name="Martinez M.J."/>
        </authorList>
    </citation>
    <scope>NUCLEOTIDE SEQUENCE [LARGE SCALE GENOMIC DNA]</scope>
    <source>
        <strain evidence="13 14">CIB</strain>
    </source>
</reference>
<feature type="domain" description="ABC transporter" evidence="11">
    <location>
        <begin position="612"/>
        <end position="833"/>
    </location>
</feature>
<dbReference type="CDD" id="cd03244">
    <property type="entry name" value="ABCC_MRP_domain2"/>
    <property type="match status" value="1"/>
</dbReference>
<dbReference type="Pfam" id="PF00664">
    <property type="entry name" value="ABC_membrane"/>
    <property type="match status" value="2"/>
</dbReference>
<accession>A0A364KMB6</accession>
<dbReference type="EMBL" id="MIKG01000001">
    <property type="protein sequence ID" value="RAO64687.1"/>
    <property type="molecule type" value="Genomic_DNA"/>
</dbReference>
<evidence type="ECO:0000256" key="4">
    <source>
        <dbReference type="ARBA" id="ARBA00022737"/>
    </source>
</evidence>
<dbReference type="FunFam" id="3.40.50.300:FF:000838">
    <property type="entry name" value="ABC multidrug transporter (Eurofung)"/>
    <property type="match status" value="1"/>
</dbReference>
<keyword evidence="14" id="KW-1185">Reference proteome</keyword>
<organism evidence="13 14">
    <name type="scientific">Talaromyces amestolkiae</name>
    <dbReference type="NCBI Taxonomy" id="1196081"/>
    <lineage>
        <taxon>Eukaryota</taxon>
        <taxon>Fungi</taxon>
        <taxon>Dikarya</taxon>
        <taxon>Ascomycota</taxon>
        <taxon>Pezizomycotina</taxon>
        <taxon>Eurotiomycetes</taxon>
        <taxon>Eurotiomycetidae</taxon>
        <taxon>Eurotiales</taxon>
        <taxon>Trichocomaceae</taxon>
        <taxon>Talaromyces</taxon>
        <taxon>Talaromyces sect. Talaromyces</taxon>
    </lineage>
</organism>
<gene>
    <name evidence="13" type="ORF">BHQ10_000699</name>
</gene>
<protein>
    <recommendedName>
        <fullName evidence="15">ABC transporter</fullName>
    </recommendedName>
</protein>